<dbReference type="InterPro" id="IPR020456">
    <property type="entry name" value="Acylphosphatase"/>
</dbReference>
<dbReference type="EMBL" id="PXWG01000001">
    <property type="protein sequence ID" value="PSJ30668.1"/>
    <property type="molecule type" value="Genomic_DNA"/>
</dbReference>
<keyword evidence="10" id="KW-1185">Reference proteome</keyword>
<dbReference type="PRINTS" id="PR00112">
    <property type="entry name" value="ACYLPHPHTASE"/>
</dbReference>
<dbReference type="RefSeq" id="WP_106673863.1">
    <property type="nucleotide sequence ID" value="NZ_PXWG01000001.1"/>
</dbReference>
<dbReference type="OrthoDB" id="3182027at2"/>
<evidence type="ECO:0000256" key="2">
    <source>
        <dbReference type="ARBA" id="ARBA00012150"/>
    </source>
</evidence>
<dbReference type="Pfam" id="PF00708">
    <property type="entry name" value="Acylphosphatase"/>
    <property type="match status" value="1"/>
</dbReference>
<reference evidence="9 10" key="1">
    <citation type="submission" date="2018-03" db="EMBL/GenBank/DDBJ databases">
        <title>Chitinolytic properties of Streptosporangium nondiastaticum TBG75A20.</title>
        <authorList>
            <person name="Gayathri V."/>
            <person name="Shiburaj S."/>
        </authorList>
    </citation>
    <scope>NUCLEOTIDE SEQUENCE [LARGE SCALE GENOMIC DNA]</scope>
    <source>
        <strain evidence="9 10">TBG75A20</strain>
    </source>
</reference>
<protein>
    <recommendedName>
        <fullName evidence="3 5">acylphosphatase</fullName>
        <ecNumber evidence="2 5">3.6.1.7</ecNumber>
    </recommendedName>
</protein>
<dbReference type="InterPro" id="IPR017968">
    <property type="entry name" value="Acylphosphatase_CS"/>
</dbReference>
<dbReference type="PANTHER" id="PTHR47268">
    <property type="entry name" value="ACYLPHOSPHATASE"/>
    <property type="match status" value="1"/>
</dbReference>
<evidence type="ECO:0000256" key="4">
    <source>
        <dbReference type="ARBA" id="ARBA00047645"/>
    </source>
</evidence>
<gene>
    <name evidence="9" type="ORF">B7P34_01315</name>
</gene>
<feature type="active site" evidence="5">
    <location>
        <position position="18"/>
    </location>
</feature>
<comment type="similarity">
    <text evidence="1 6">Belongs to the acylphosphatase family.</text>
</comment>
<name>A0A9X7PJX7_9ACTN</name>
<dbReference type="GO" id="GO:0003998">
    <property type="term" value="F:acylphosphatase activity"/>
    <property type="evidence" value="ECO:0007669"/>
    <property type="project" value="UniProtKB-EC"/>
</dbReference>
<keyword evidence="5" id="KW-0378">Hydrolase</keyword>
<dbReference type="Gene3D" id="3.30.70.100">
    <property type="match status" value="1"/>
</dbReference>
<evidence type="ECO:0000313" key="9">
    <source>
        <dbReference type="EMBL" id="PSJ30668.1"/>
    </source>
</evidence>
<comment type="catalytic activity">
    <reaction evidence="4 5">
        <text>an acyl phosphate + H2O = a carboxylate + phosphate + H(+)</text>
        <dbReference type="Rhea" id="RHEA:14965"/>
        <dbReference type="ChEBI" id="CHEBI:15377"/>
        <dbReference type="ChEBI" id="CHEBI:15378"/>
        <dbReference type="ChEBI" id="CHEBI:29067"/>
        <dbReference type="ChEBI" id="CHEBI:43474"/>
        <dbReference type="ChEBI" id="CHEBI:59918"/>
        <dbReference type="EC" id="3.6.1.7"/>
    </reaction>
</comment>
<feature type="region of interest" description="Disordered" evidence="7">
    <location>
        <begin position="68"/>
        <end position="92"/>
    </location>
</feature>
<sequence length="92" mass="10299">MIRKHVVVSGRVQGVFYRDTCREQARRHGVAGWVRNMPDGTVEAVFEGPTEEVERMVDWAHLGPPRAEVRGVEAEEETPEGLTGFEVRPTGP</sequence>
<dbReference type="InterPro" id="IPR036046">
    <property type="entry name" value="Acylphosphatase-like_dom_sf"/>
</dbReference>
<dbReference type="PROSITE" id="PS51160">
    <property type="entry name" value="ACYLPHOSPHATASE_3"/>
    <property type="match status" value="1"/>
</dbReference>
<feature type="domain" description="Acylphosphatase-like" evidence="8">
    <location>
        <begin position="3"/>
        <end position="89"/>
    </location>
</feature>
<evidence type="ECO:0000259" key="8">
    <source>
        <dbReference type="PROSITE" id="PS51160"/>
    </source>
</evidence>
<dbReference type="PROSITE" id="PS00151">
    <property type="entry name" value="ACYLPHOSPHATASE_2"/>
    <property type="match status" value="1"/>
</dbReference>
<evidence type="ECO:0000313" key="10">
    <source>
        <dbReference type="Proteomes" id="UP000242427"/>
    </source>
</evidence>
<dbReference type="AlphaFoldDB" id="A0A9X7PJX7"/>
<dbReference type="SUPFAM" id="SSF54975">
    <property type="entry name" value="Acylphosphatase/BLUF domain-like"/>
    <property type="match status" value="1"/>
</dbReference>
<dbReference type="PANTHER" id="PTHR47268:SF4">
    <property type="entry name" value="ACYLPHOSPHATASE"/>
    <property type="match status" value="1"/>
</dbReference>
<feature type="active site" evidence="5">
    <location>
        <position position="36"/>
    </location>
</feature>
<proteinExistence type="inferred from homology"/>
<evidence type="ECO:0000256" key="3">
    <source>
        <dbReference type="ARBA" id="ARBA00015991"/>
    </source>
</evidence>
<evidence type="ECO:0000256" key="5">
    <source>
        <dbReference type="PROSITE-ProRule" id="PRU00520"/>
    </source>
</evidence>
<dbReference type="InterPro" id="IPR001792">
    <property type="entry name" value="Acylphosphatase-like_dom"/>
</dbReference>
<accession>A0A9X7PJX7</accession>
<evidence type="ECO:0000256" key="6">
    <source>
        <dbReference type="RuleBase" id="RU004168"/>
    </source>
</evidence>
<comment type="caution">
    <text evidence="9">The sequence shown here is derived from an EMBL/GenBank/DDBJ whole genome shotgun (WGS) entry which is preliminary data.</text>
</comment>
<dbReference type="Proteomes" id="UP000242427">
    <property type="component" value="Unassembled WGS sequence"/>
</dbReference>
<evidence type="ECO:0000256" key="1">
    <source>
        <dbReference type="ARBA" id="ARBA00005614"/>
    </source>
</evidence>
<dbReference type="EC" id="3.6.1.7" evidence="2 5"/>
<organism evidence="9 10">
    <name type="scientific">Streptosporangium nondiastaticum</name>
    <dbReference type="NCBI Taxonomy" id="35764"/>
    <lineage>
        <taxon>Bacteria</taxon>
        <taxon>Bacillati</taxon>
        <taxon>Actinomycetota</taxon>
        <taxon>Actinomycetes</taxon>
        <taxon>Streptosporangiales</taxon>
        <taxon>Streptosporangiaceae</taxon>
        <taxon>Streptosporangium</taxon>
    </lineage>
</organism>
<evidence type="ECO:0000256" key="7">
    <source>
        <dbReference type="SAM" id="MobiDB-lite"/>
    </source>
</evidence>